<feature type="domain" description="DUF6443" evidence="2">
    <location>
        <begin position="52"/>
        <end position="192"/>
    </location>
</feature>
<reference evidence="3 4" key="1">
    <citation type="submission" date="2024-06" db="EMBL/GenBank/DDBJ databases">
        <title>Chitinophaga defluvii sp. nov., isolated from municipal sewage.</title>
        <authorList>
            <person name="Zhang L."/>
        </authorList>
    </citation>
    <scope>NUCLEOTIDE SEQUENCE [LARGE SCALE GENOMIC DNA]</scope>
    <source>
        <strain evidence="3 4">H8</strain>
    </source>
</reference>
<keyword evidence="1" id="KW-0175">Coiled coil</keyword>
<dbReference type="InterPro" id="IPR022385">
    <property type="entry name" value="Rhs_assc_core"/>
</dbReference>
<accession>A0ABV2T8R7</accession>
<evidence type="ECO:0000313" key="3">
    <source>
        <dbReference type="EMBL" id="MET6999438.1"/>
    </source>
</evidence>
<dbReference type="EMBL" id="JBEXAC010000002">
    <property type="protein sequence ID" value="MET6999438.1"/>
    <property type="molecule type" value="Genomic_DNA"/>
</dbReference>
<protein>
    <submittedName>
        <fullName evidence="3">DUF6443 domain-containing protein</fullName>
    </submittedName>
</protein>
<dbReference type="RefSeq" id="WP_354662001.1">
    <property type="nucleotide sequence ID" value="NZ_JBEXAC010000002.1"/>
</dbReference>
<evidence type="ECO:0000259" key="2">
    <source>
        <dbReference type="Pfam" id="PF20041"/>
    </source>
</evidence>
<dbReference type="Gene3D" id="2.180.10.10">
    <property type="entry name" value="RHS repeat-associated core"/>
    <property type="match status" value="2"/>
</dbReference>
<evidence type="ECO:0000313" key="4">
    <source>
        <dbReference type="Proteomes" id="UP001549749"/>
    </source>
</evidence>
<evidence type="ECO:0000256" key="1">
    <source>
        <dbReference type="SAM" id="Coils"/>
    </source>
</evidence>
<organism evidence="3 4">
    <name type="scientific">Chitinophaga defluvii</name>
    <dbReference type="NCBI Taxonomy" id="3163343"/>
    <lineage>
        <taxon>Bacteria</taxon>
        <taxon>Pseudomonadati</taxon>
        <taxon>Bacteroidota</taxon>
        <taxon>Chitinophagia</taxon>
        <taxon>Chitinophagales</taxon>
        <taxon>Chitinophagaceae</taxon>
        <taxon>Chitinophaga</taxon>
    </lineage>
</organism>
<keyword evidence="4" id="KW-1185">Reference proteome</keyword>
<dbReference type="Proteomes" id="UP001549749">
    <property type="component" value="Unassembled WGS sequence"/>
</dbReference>
<dbReference type="InterPro" id="IPR045619">
    <property type="entry name" value="DUF6443"/>
</dbReference>
<comment type="caution">
    <text evidence="3">The sequence shown here is derived from an EMBL/GenBank/DDBJ whole genome shotgun (WGS) entry which is preliminary data.</text>
</comment>
<feature type="coiled-coil region" evidence="1">
    <location>
        <begin position="1453"/>
        <end position="1487"/>
    </location>
</feature>
<dbReference type="Pfam" id="PF20041">
    <property type="entry name" value="DUF6443"/>
    <property type="match status" value="1"/>
</dbReference>
<gene>
    <name evidence="3" type="ORF">ABR189_18765</name>
</gene>
<dbReference type="NCBIfam" id="TIGR03696">
    <property type="entry name" value="Rhs_assc_core"/>
    <property type="match status" value="1"/>
</dbReference>
<sequence length="1521" mass="169864">MNNIFKRTSRFVLGSIFCLSILHCNSQYLPSRYSSGIPINYIRAWEALKPESNSNNITITAAAKDFRMTTQYMDGLGRPIEAVIKQGSLTMGNPLRDKIRMNTYDEFGRMVYQFLESPANSAGGNTSVDDGMFKYNPFEQQANAYNSGNALSPIAGQGENYFYGQTKFEASPLNRVTETFAPGDNWVGTMSQALEANRRSIKIKYFANTAIDAVRIWTVTGPTSLGNWGTYATSSTYPAGELHKTITIDEQNKQVIEFKDKQGLMILKKVQVGGTGDDGSGADHGNNWLCTYYVYDDLRRLRCVIQPQGVRQINSSWLPNAATLNEHCFRYEYDERGRMIMKRLPGVALGEIYMVYDARDRLVMMQDGNMRVDNKWMVTKYDWLNRPIETGLWTSYTVFSIHRTNAGPSTNYPTPSAGYDQLSIIHYDDYANLPGGMTASFDNAGSSEFFTTYNSTPVYAQPLTVSQQTMGMVTWMGTKILGTTSDFIYSVNLYDAKGQLIQTKTKNSTGGTDISTTQYDWSGKPIITVSKTEKAGTNPQTITVVNRLIYDDLERLTKVEKKIGHSAISSGALSANWVTILEQGYDAVGQLNKKTIGNKKDANGAYYTPRQPLQDLLYDYNIRGWVLGMNRDYLMEEDQTDDGKLFGFELGYEKQISKTGNDFTAKQYNGNITGLTWKSDGDDRRRRYDFSYDAANRLLKAEFKQNNSGTTWDKTLADFTVQMGNSGADDGSAYDANGNIQKMKQWGLKLTGPAQIDNLTYTYHAGGNRLKAVTEAGTGTTDHGLGDFTDKNTSSVDYGYDRNGNMIIDLNKRLTGTIAPNTDMLSGGAILYNHLNLPRQITVRNDANTADKGTITYVYDAVGTKLQKITVENGVSVTYGGSPVTTTITTTTTYLNGAVFESKQYSDAMVNSGMGYTDRLQFLGQEEGRIRAVNDPANPNSLTGLEYDYMIKDHLGNVRMVLTEQIRIDAYPEASMETAQAATESTFYSNLDATRVDKQSNYPTNFYTEPDPDNNHKLALVRGDGNKIGPAILLKVMAGDKFNLRVRSWYINKTKLLWPIVTPGTPVSPLTDLIALLNAGIPGVAGGKITSSDITQSGGITTGDIQQFLSSQDGYEVDRPKAFVNWILFDEQLKFVANSSSFEQVPHDDVYMNWTLEAQTYNHIKTDLPITKNGYLYIYVSNETPNIDVYFDNLQVTHIRGSLLEETHYYPFGLTMAGISAKAFTFGEPQNRFRFNGKEEQKEEFSDGSGLEWYDYGARMYDAQIGRWLAVDPLADKYSGVSPYVFSLNNPLIFYDADGRDIKPKNLNTSQTKSLNGLMTKLDGFTNTSPMIKKILGSVNGSSITINLYVMSKNVSENKTSTKSEFKPEGLTIEEKWANALKKWPGAEAITTTFDKTDAPKKRVEIVVGTEMVDDEAGFARDYAMLALLDELWHASNGIDPSKSMDTEHFELYKALYEENQAIEKQAVELETKADNMGNSAKDKEEKEKLYDQAQQIRSTQFLSALVEAKYKLFTNATQNK</sequence>
<name>A0ABV2T8R7_9BACT</name>
<proteinExistence type="predicted"/>